<sequence>MCCLIQNFQLAAWEAGVGVVWKTNPFIHSPSFRETVDVKPGEKIVGLLHIGYPEQVPPVRLRTDAREKLTIKETIQG</sequence>
<evidence type="ECO:0000259" key="1">
    <source>
        <dbReference type="Pfam" id="PF00881"/>
    </source>
</evidence>
<reference evidence="2 3" key="1">
    <citation type="submission" date="2021-03" db="EMBL/GenBank/DDBJ databases">
        <title>Genomic Encyclopedia of Type Strains, Phase IV (KMG-IV): sequencing the most valuable type-strain genomes for metagenomic binning, comparative biology and taxonomic classification.</title>
        <authorList>
            <person name="Goeker M."/>
        </authorList>
    </citation>
    <scope>NUCLEOTIDE SEQUENCE [LARGE SCALE GENOMIC DNA]</scope>
    <source>
        <strain evidence="2 3">DSM 24950</strain>
    </source>
</reference>
<proteinExistence type="predicted"/>
<dbReference type="InterPro" id="IPR029479">
    <property type="entry name" value="Nitroreductase"/>
</dbReference>
<dbReference type="EMBL" id="JAGGKV010000002">
    <property type="protein sequence ID" value="MBP1961840.1"/>
    <property type="molecule type" value="Genomic_DNA"/>
</dbReference>
<keyword evidence="3" id="KW-1185">Reference proteome</keyword>
<dbReference type="PANTHER" id="PTHR43821">
    <property type="entry name" value="NAD(P)H NITROREDUCTASE YDJA-RELATED"/>
    <property type="match status" value="1"/>
</dbReference>
<dbReference type="SUPFAM" id="SSF55469">
    <property type="entry name" value="FMN-dependent nitroreductase-like"/>
    <property type="match status" value="1"/>
</dbReference>
<organism evidence="2 3">
    <name type="scientific">Paenibacillus aceris</name>
    <dbReference type="NCBI Taxonomy" id="869555"/>
    <lineage>
        <taxon>Bacteria</taxon>
        <taxon>Bacillati</taxon>
        <taxon>Bacillota</taxon>
        <taxon>Bacilli</taxon>
        <taxon>Bacillales</taxon>
        <taxon>Paenibacillaceae</taxon>
        <taxon>Paenibacillus</taxon>
    </lineage>
</organism>
<dbReference type="Proteomes" id="UP001519344">
    <property type="component" value="Unassembled WGS sequence"/>
</dbReference>
<dbReference type="Pfam" id="PF00881">
    <property type="entry name" value="Nitroreductase"/>
    <property type="match status" value="1"/>
</dbReference>
<dbReference type="InterPro" id="IPR000415">
    <property type="entry name" value="Nitroreductase-like"/>
</dbReference>
<evidence type="ECO:0000313" key="3">
    <source>
        <dbReference type="Proteomes" id="UP001519344"/>
    </source>
</evidence>
<accession>A0ABS4HT93</accession>
<dbReference type="Gene3D" id="3.40.109.10">
    <property type="entry name" value="NADH Oxidase"/>
    <property type="match status" value="1"/>
</dbReference>
<comment type="caution">
    <text evidence="2">The sequence shown here is derived from an EMBL/GenBank/DDBJ whole genome shotgun (WGS) entry which is preliminary data.</text>
</comment>
<name>A0ABS4HT93_9BACL</name>
<gene>
    <name evidence="2" type="ORF">J2Z65_001038</name>
</gene>
<dbReference type="PANTHER" id="PTHR43821:SF1">
    <property type="entry name" value="NAD(P)H NITROREDUCTASE YDJA-RELATED"/>
    <property type="match status" value="1"/>
</dbReference>
<dbReference type="InterPro" id="IPR052530">
    <property type="entry name" value="NAD(P)H_nitroreductase"/>
</dbReference>
<feature type="domain" description="Nitroreductase" evidence="1">
    <location>
        <begin position="3"/>
        <end position="52"/>
    </location>
</feature>
<evidence type="ECO:0000313" key="2">
    <source>
        <dbReference type="EMBL" id="MBP1961840.1"/>
    </source>
</evidence>
<protein>
    <submittedName>
        <fullName evidence="2">Nitroreductase</fullName>
    </submittedName>
</protein>